<evidence type="ECO:0000256" key="6">
    <source>
        <dbReference type="ARBA" id="ARBA00023034"/>
    </source>
</evidence>
<feature type="region of interest" description="Disordered" evidence="9">
    <location>
        <begin position="528"/>
        <end position="563"/>
    </location>
</feature>
<dbReference type="SUPFAM" id="SSF74788">
    <property type="entry name" value="Cullin repeat-like"/>
    <property type="match status" value="1"/>
</dbReference>
<dbReference type="KEGG" id="ker:91105489"/>
<feature type="compositionally biased region" description="Polar residues" evidence="9">
    <location>
        <begin position="1008"/>
        <end position="1017"/>
    </location>
</feature>
<dbReference type="GO" id="GO:0000139">
    <property type="term" value="C:Golgi membrane"/>
    <property type="evidence" value="ECO:0007669"/>
    <property type="project" value="UniProtKB-SubCell"/>
</dbReference>
<accession>A0AAX4KQ01</accession>
<sequence>MDIDIDGEKVDILGVSNFRQGDQASQDQLVDKESIPFTEEQGMLTSDFVLDAVSRADPRPDPPPALLDLLQSSSPTIDFSDPSAVQYVDQLLSLSLHELLRQPQLISAESSTVESDLTNLCFREYPTFISVHKCSSAVSSAFDDFSDSLGKLIGAIPSLEDECKTFTSTTSSIQNIRGKATLVQEHQDKLLDLLELPQLMETCVRNGYYQEAMELLNHCHSLSNKYPKVALVQDVNREVEGILQLMLAQLLALLREPVKLPALVKTVSFLRRLDAMDESELGLVFISSRYHNFRAQLLSIDRDKGEPVRYLRKYIDLFREHVYDIIAQFTAIFLETSPSAIAGIHITSFANQAINDLVDLVTTYIPRISADSASMSSILVQLGYCAMSFSRVGLDFAPLISAPFSSTVLSTFSQALATASNDFSSMLRDSAKAVLPPAQILITAEHIPHIVSSSSSPPPLPSVDSVSHYPPIATLVNAYLTAFNNLRLLAPVELHSQIISIHTSSLLTSTSVLLQYVTQATSFSDELPLSPVKSRPGHGRTPSAPRADLLRRNSEVQMTPEARAAKRREAKRVCVASADLWCRVVIPFLVDKLNGGVFTDLSSQEIPNELANKLHELAGWVKANSEGLEKEPVVNGNGNSVELKTPPPRTSPLVSSPVTFNSPFSSSSRLPAIPHLATPTPKNIPPPQAPHSDGLDAVFDSPQPSGPTGNAMHTSVPEPANLRESDRDTVERMETQLEAMNIGLTGEEAAVAVEVKHALHHHEPPTHIHVNREVNEEKVKVKEDEVKIKEDEVKIEEDEVKVKEDEVKVKEDKVRAEEVPATEKPIDAVIHEDRKESPPQALVDESAPAPVVDEAHEATDSFHQQDNSNIPDTEETSTQSIEVPDKGSIMETETIPQAVIDESLPDPADNAVEAIEIDPLPSSPGSGNGTVTLAVEDNQAAEETKSTSGDVSDPHPPATSLQETTVDVKPPVEENVLAPITNGTTSDQQQTTKKGDATELDDTVNLPAETTQPENIESTPTSADASRAPSPDATANNASAPIPSTSGGNSKKKKKKKGKK</sequence>
<evidence type="ECO:0000256" key="5">
    <source>
        <dbReference type="ARBA" id="ARBA00022927"/>
    </source>
</evidence>
<dbReference type="GO" id="GO:0017119">
    <property type="term" value="C:Golgi transport complex"/>
    <property type="evidence" value="ECO:0007669"/>
    <property type="project" value="InterPro"/>
</dbReference>
<keyword evidence="11" id="KW-1185">Reference proteome</keyword>
<dbReference type="Proteomes" id="UP001358614">
    <property type="component" value="Chromosome 2"/>
</dbReference>
<feature type="compositionally biased region" description="Polar residues" evidence="9">
    <location>
        <begin position="981"/>
        <end position="992"/>
    </location>
</feature>
<feature type="region of interest" description="Disordered" evidence="9">
    <location>
        <begin position="806"/>
        <end position="1060"/>
    </location>
</feature>
<reference evidence="10 11" key="1">
    <citation type="submission" date="2024-01" db="EMBL/GenBank/DDBJ databases">
        <title>Comparative genomics of Cryptococcus and Kwoniella reveals pathogenesis evolution and contrasting modes of karyotype evolution via chromosome fusion or intercentromeric recombination.</title>
        <authorList>
            <person name="Coelho M.A."/>
            <person name="David-Palma M."/>
            <person name="Shea T."/>
            <person name="Bowers K."/>
            <person name="McGinley-Smith S."/>
            <person name="Mohammad A.W."/>
            <person name="Gnirke A."/>
            <person name="Yurkov A.M."/>
            <person name="Nowrousian M."/>
            <person name="Sun S."/>
            <person name="Cuomo C.A."/>
            <person name="Heitman J."/>
        </authorList>
    </citation>
    <scope>NUCLEOTIDE SEQUENCE [LARGE SCALE GENOMIC DNA]</scope>
    <source>
        <strain evidence="10 11">PYCC6329</strain>
    </source>
</reference>
<evidence type="ECO:0000256" key="4">
    <source>
        <dbReference type="ARBA" id="ARBA00022448"/>
    </source>
</evidence>
<dbReference type="GeneID" id="91105489"/>
<organism evidence="10 11">
    <name type="scientific">Kwoniella europaea PYCC6329</name>
    <dbReference type="NCBI Taxonomy" id="1423913"/>
    <lineage>
        <taxon>Eukaryota</taxon>
        <taxon>Fungi</taxon>
        <taxon>Dikarya</taxon>
        <taxon>Basidiomycota</taxon>
        <taxon>Agaricomycotina</taxon>
        <taxon>Tremellomycetes</taxon>
        <taxon>Tremellales</taxon>
        <taxon>Cryptococcaceae</taxon>
        <taxon>Kwoniella</taxon>
    </lineage>
</organism>
<comment type="similarity">
    <text evidence="2">Belongs to the COG8 family.</text>
</comment>
<evidence type="ECO:0000313" key="10">
    <source>
        <dbReference type="EMBL" id="WWD08576.1"/>
    </source>
</evidence>
<dbReference type="PANTHER" id="PTHR21311">
    <property type="entry name" value="CONSERVED OLIGOMERIC GOLGI COMPLEX COMPONENT 8"/>
    <property type="match status" value="1"/>
</dbReference>
<dbReference type="GO" id="GO:0015031">
    <property type="term" value="P:protein transport"/>
    <property type="evidence" value="ECO:0007669"/>
    <property type="project" value="UniProtKB-KW"/>
</dbReference>
<dbReference type="InterPro" id="IPR016159">
    <property type="entry name" value="Cullin_repeat-like_dom_sf"/>
</dbReference>
<evidence type="ECO:0000256" key="2">
    <source>
        <dbReference type="ARBA" id="ARBA00006419"/>
    </source>
</evidence>
<feature type="region of interest" description="Disordered" evidence="9">
    <location>
        <begin position="630"/>
        <end position="655"/>
    </location>
</feature>
<evidence type="ECO:0000313" key="11">
    <source>
        <dbReference type="Proteomes" id="UP001358614"/>
    </source>
</evidence>
<feature type="compositionally biased region" description="Polar residues" evidence="9">
    <location>
        <begin position="702"/>
        <end position="713"/>
    </location>
</feature>
<name>A0AAX4KQ01_9TREE</name>
<dbReference type="GO" id="GO:0006891">
    <property type="term" value="P:intra-Golgi vesicle-mediated transport"/>
    <property type="evidence" value="ECO:0007669"/>
    <property type="project" value="TreeGrafter"/>
</dbReference>
<gene>
    <name evidence="10" type="ORF">V865_006688</name>
</gene>
<feature type="compositionally biased region" description="Basic residues" evidence="9">
    <location>
        <begin position="1050"/>
        <end position="1060"/>
    </location>
</feature>
<protein>
    <recommendedName>
        <fullName evidence="3">Conserved oligomeric Golgi complex subunit 8</fullName>
    </recommendedName>
    <alternativeName>
        <fullName evidence="8">Component of oligomeric Golgi complex 8</fullName>
    </alternativeName>
</protein>
<dbReference type="Pfam" id="PF04124">
    <property type="entry name" value="Dor1"/>
    <property type="match status" value="1"/>
</dbReference>
<keyword evidence="5" id="KW-0653">Protein transport</keyword>
<dbReference type="PANTHER" id="PTHR21311:SF0">
    <property type="entry name" value="CONSERVED OLIGOMERIC GOLGI COMPLEX SUBUNIT 8"/>
    <property type="match status" value="1"/>
</dbReference>
<evidence type="ECO:0000256" key="7">
    <source>
        <dbReference type="ARBA" id="ARBA00023136"/>
    </source>
</evidence>
<feature type="compositionally biased region" description="Basic and acidic residues" evidence="9">
    <location>
        <begin position="806"/>
        <end position="818"/>
    </location>
</feature>
<keyword evidence="7" id="KW-0472">Membrane</keyword>
<evidence type="ECO:0000256" key="9">
    <source>
        <dbReference type="SAM" id="MobiDB-lite"/>
    </source>
</evidence>
<dbReference type="InterPro" id="IPR007255">
    <property type="entry name" value="COG8"/>
</dbReference>
<dbReference type="AlphaFoldDB" id="A0AAX4KQ01"/>
<feature type="compositionally biased region" description="Polar residues" evidence="9">
    <location>
        <begin position="861"/>
        <end position="881"/>
    </location>
</feature>
<dbReference type="EMBL" id="CP144090">
    <property type="protein sequence ID" value="WWD08576.1"/>
    <property type="molecule type" value="Genomic_DNA"/>
</dbReference>
<feature type="compositionally biased region" description="Polar residues" evidence="9">
    <location>
        <begin position="1036"/>
        <end position="1049"/>
    </location>
</feature>
<feature type="compositionally biased region" description="Low complexity" evidence="9">
    <location>
        <begin position="1018"/>
        <end position="1035"/>
    </location>
</feature>
<dbReference type="RefSeq" id="XP_066086543.1">
    <property type="nucleotide sequence ID" value="XM_066230446.1"/>
</dbReference>
<evidence type="ECO:0000256" key="3">
    <source>
        <dbReference type="ARBA" id="ARBA00020983"/>
    </source>
</evidence>
<keyword evidence="4" id="KW-0813">Transport</keyword>
<feature type="region of interest" description="Disordered" evidence="9">
    <location>
        <begin position="677"/>
        <end position="726"/>
    </location>
</feature>
<comment type="subcellular location">
    <subcellularLocation>
        <location evidence="1">Golgi apparatus membrane</location>
        <topology evidence="1">Peripheral membrane protein</topology>
    </subcellularLocation>
</comment>
<proteinExistence type="inferred from homology"/>
<keyword evidence="6" id="KW-0333">Golgi apparatus</keyword>
<evidence type="ECO:0000256" key="1">
    <source>
        <dbReference type="ARBA" id="ARBA00004395"/>
    </source>
</evidence>
<feature type="compositionally biased region" description="Basic and acidic residues" evidence="9">
    <location>
        <begin position="824"/>
        <end position="837"/>
    </location>
</feature>
<evidence type="ECO:0000256" key="8">
    <source>
        <dbReference type="ARBA" id="ARBA00031347"/>
    </source>
</evidence>